<evidence type="ECO:0000256" key="2">
    <source>
        <dbReference type="ARBA" id="ARBA00022884"/>
    </source>
</evidence>
<dbReference type="OrthoDB" id="439639at2759"/>
<keyword evidence="1" id="KW-0677">Repeat</keyword>
<dbReference type="PROSITE" id="PS50102">
    <property type="entry name" value="RRM"/>
    <property type="match status" value="1"/>
</dbReference>
<keyword evidence="2 3" id="KW-0694">RNA-binding</keyword>
<accession>A0A443SBV8</accession>
<dbReference type="VEuPathDB" id="VectorBase:LDEU007019"/>
<keyword evidence="7" id="KW-1185">Reference proteome</keyword>
<dbReference type="SMART" id="SM00360">
    <property type="entry name" value="RRM"/>
    <property type="match status" value="1"/>
</dbReference>
<organism evidence="6 7">
    <name type="scientific">Leptotrombidium deliense</name>
    <dbReference type="NCBI Taxonomy" id="299467"/>
    <lineage>
        <taxon>Eukaryota</taxon>
        <taxon>Metazoa</taxon>
        <taxon>Ecdysozoa</taxon>
        <taxon>Arthropoda</taxon>
        <taxon>Chelicerata</taxon>
        <taxon>Arachnida</taxon>
        <taxon>Acari</taxon>
        <taxon>Acariformes</taxon>
        <taxon>Trombidiformes</taxon>
        <taxon>Prostigmata</taxon>
        <taxon>Anystina</taxon>
        <taxon>Parasitengona</taxon>
        <taxon>Trombiculoidea</taxon>
        <taxon>Trombiculidae</taxon>
        <taxon>Leptotrombidium</taxon>
    </lineage>
</organism>
<dbReference type="SUPFAM" id="SSF54928">
    <property type="entry name" value="RNA-binding domain, RBD"/>
    <property type="match status" value="1"/>
</dbReference>
<reference evidence="6 7" key="1">
    <citation type="journal article" date="2018" name="Gigascience">
        <title>Genomes of trombidid mites reveal novel predicted allergens and laterally-transferred genes associated with secondary metabolism.</title>
        <authorList>
            <person name="Dong X."/>
            <person name="Chaisiri K."/>
            <person name="Xia D."/>
            <person name="Armstrong S.D."/>
            <person name="Fang Y."/>
            <person name="Donnelly M.J."/>
            <person name="Kadowaki T."/>
            <person name="McGarry J.W."/>
            <person name="Darby A.C."/>
            <person name="Makepeace B.L."/>
        </authorList>
    </citation>
    <scope>NUCLEOTIDE SEQUENCE [LARGE SCALE GENOMIC DNA]</scope>
    <source>
        <strain evidence="6">UoL-UT</strain>
    </source>
</reference>
<evidence type="ECO:0000256" key="4">
    <source>
        <dbReference type="SAM" id="MobiDB-lite"/>
    </source>
</evidence>
<dbReference type="STRING" id="299467.A0A443SBV8"/>
<dbReference type="AlphaFoldDB" id="A0A443SBV8"/>
<dbReference type="GO" id="GO:0003723">
    <property type="term" value="F:RNA binding"/>
    <property type="evidence" value="ECO:0007669"/>
    <property type="project" value="UniProtKB-UniRule"/>
</dbReference>
<feature type="domain" description="RRM" evidence="5">
    <location>
        <begin position="2"/>
        <end position="79"/>
    </location>
</feature>
<dbReference type="InterPro" id="IPR012677">
    <property type="entry name" value="Nucleotide-bd_a/b_plait_sf"/>
</dbReference>
<feature type="non-terminal residue" evidence="6">
    <location>
        <position position="151"/>
    </location>
</feature>
<dbReference type="PANTHER" id="PTHR24012">
    <property type="entry name" value="RNA BINDING PROTEIN"/>
    <property type="match status" value="1"/>
</dbReference>
<evidence type="ECO:0000256" key="1">
    <source>
        <dbReference type="ARBA" id="ARBA00022737"/>
    </source>
</evidence>
<dbReference type="EMBL" id="NCKV01004152">
    <property type="protein sequence ID" value="RWS25019.1"/>
    <property type="molecule type" value="Genomic_DNA"/>
</dbReference>
<dbReference type="InterPro" id="IPR035979">
    <property type="entry name" value="RBD_domain_sf"/>
</dbReference>
<dbReference type="Pfam" id="PF00076">
    <property type="entry name" value="RRM_1"/>
    <property type="match status" value="1"/>
</dbReference>
<proteinExistence type="predicted"/>
<protein>
    <submittedName>
        <fullName evidence="6">Putative RNA-binding protein 19-like protein</fullName>
    </submittedName>
</protein>
<evidence type="ECO:0000259" key="5">
    <source>
        <dbReference type="PROSITE" id="PS50102"/>
    </source>
</evidence>
<feature type="compositionally biased region" description="Basic and acidic residues" evidence="4">
    <location>
        <begin position="85"/>
        <end position="98"/>
    </location>
</feature>
<dbReference type="Proteomes" id="UP000288716">
    <property type="component" value="Unassembled WGS sequence"/>
</dbReference>
<name>A0A443SBV8_9ACAR</name>
<sequence>MSRLIVKNLPKQITEEKLKSVFSSKGQITDCQLKYDKKGNFRQFAFIGYKTEEEAENAKNFFHQTYVGNSKLIVETCKELGTSKSVKDMKTSKNKDKTPSNNKIVEVEKVEKDESDPFNEFKDDKEFSEFLKLQRNVGKDNKQVWSNDVTE</sequence>
<dbReference type="InterPro" id="IPR000504">
    <property type="entry name" value="RRM_dom"/>
</dbReference>
<comment type="caution">
    <text evidence="6">The sequence shown here is derived from an EMBL/GenBank/DDBJ whole genome shotgun (WGS) entry which is preliminary data.</text>
</comment>
<dbReference type="Gene3D" id="3.30.70.330">
    <property type="match status" value="1"/>
</dbReference>
<evidence type="ECO:0000313" key="7">
    <source>
        <dbReference type="Proteomes" id="UP000288716"/>
    </source>
</evidence>
<feature type="region of interest" description="Disordered" evidence="4">
    <location>
        <begin position="85"/>
        <end position="109"/>
    </location>
</feature>
<evidence type="ECO:0000313" key="6">
    <source>
        <dbReference type="EMBL" id="RWS25019.1"/>
    </source>
</evidence>
<gene>
    <name evidence="6" type="ORF">B4U80_13138</name>
</gene>
<evidence type="ECO:0000256" key="3">
    <source>
        <dbReference type="PROSITE-ProRule" id="PRU00176"/>
    </source>
</evidence>